<dbReference type="PANTHER" id="PTHR30465">
    <property type="entry name" value="INNER MEMBRANE ABC TRANSPORTER"/>
    <property type="match status" value="1"/>
</dbReference>
<keyword evidence="3" id="KW-1003">Cell membrane</keyword>
<feature type="transmembrane region" description="Helical" evidence="7">
    <location>
        <begin position="295"/>
        <end position="322"/>
    </location>
</feature>
<evidence type="ECO:0000313" key="10">
    <source>
        <dbReference type="Proteomes" id="UP000594468"/>
    </source>
</evidence>
<dbReference type="GO" id="GO:0005886">
    <property type="term" value="C:plasma membrane"/>
    <property type="evidence" value="ECO:0007669"/>
    <property type="project" value="UniProtKB-SubCell"/>
</dbReference>
<dbReference type="Pfam" id="PF19300">
    <property type="entry name" value="BPD_transp_1_N"/>
    <property type="match status" value="1"/>
</dbReference>
<accession>A0A7S8EBW8</accession>
<feature type="transmembrane region" description="Helical" evidence="7">
    <location>
        <begin position="9"/>
        <end position="29"/>
    </location>
</feature>
<dbReference type="Gene3D" id="1.10.3720.10">
    <property type="entry name" value="MetI-like"/>
    <property type="match status" value="1"/>
</dbReference>
<keyword evidence="5 7" id="KW-1133">Transmembrane helix</keyword>
<feature type="transmembrane region" description="Helical" evidence="7">
    <location>
        <begin position="142"/>
        <end position="164"/>
    </location>
</feature>
<evidence type="ECO:0000256" key="7">
    <source>
        <dbReference type="RuleBase" id="RU363032"/>
    </source>
</evidence>
<dbReference type="InterPro" id="IPR000515">
    <property type="entry name" value="MetI-like"/>
</dbReference>
<protein>
    <submittedName>
        <fullName evidence="9">ABC transporter permease</fullName>
    </submittedName>
</protein>
<keyword evidence="4 7" id="KW-0812">Transmembrane</keyword>
<evidence type="ECO:0000256" key="2">
    <source>
        <dbReference type="ARBA" id="ARBA00022448"/>
    </source>
</evidence>
<feature type="transmembrane region" description="Helical" evidence="7">
    <location>
        <begin position="249"/>
        <end position="275"/>
    </location>
</feature>
<dbReference type="PROSITE" id="PS50928">
    <property type="entry name" value="ABC_TM1"/>
    <property type="match status" value="1"/>
</dbReference>
<dbReference type="GO" id="GO:0055085">
    <property type="term" value="P:transmembrane transport"/>
    <property type="evidence" value="ECO:0007669"/>
    <property type="project" value="InterPro"/>
</dbReference>
<gene>
    <name evidence="9" type="ORF">G4Y79_07165</name>
</gene>
<dbReference type="AlphaFoldDB" id="A0A7S8EBW8"/>
<dbReference type="InterPro" id="IPR035906">
    <property type="entry name" value="MetI-like_sf"/>
</dbReference>
<evidence type="ECO:0000256" key="6">
    <source>
        <dbReference type="ARBA" id="ARBA00023136"/>
    </source>
</evidence>
<dbReference type="CDD" id="cd06261">
    <property type="entry name" value="TM_PBP2"/>
    <property type="match status" value="1"/>
</dbReference>
<feature type="domain" description="ABC transmembrane type-1" evidence="8">
    <location>
        <begin position="103"/>
        <end position="313"/>
    </location>
</feature>
<dbReference type="InterPro" id="IPR045621">
    <property type="entry name" value="BPD_transp_1_N"/>
</dbReference>
<keyword evidence="6 7" id="KW-0472">Membrane</keyword>
<dbReference type="Proteomes" id="UP000594468">
    <property type="component" value="Chromosome"/>
</dbReference>
<feature type="transmembrane region" description="Helical" evidence="7">
    <location>
        <begin position="107"/>
        <end position="130"/>
    </location>
</feature>
<evidence type="ECO:0000313" key="9">
    <source>
        <dbReference type="EMBL" id="QPC84145.1"/>
    </source>
</evidence>
<sequence length="329" mass="36732">MIRFLGRRTLYMLLTVWVISIISFVLIQLPPGDYVTNLVSEMMAQGADKISPEVVSALREQYGLNDPVYVQYFKWIRNIVLEGDFGYSLTFKRDAVEIIMERLPMTFILTSASVIFIWAVALPVGIFSAVKQYSIADYVATFVGFIGLAVPNFLFALILMYLSYKYGGKALIGLFSEQYANAPWSWDKFLDLLNHLWIPVIIIGTAGTAGLIRTMRANLLDELNRPYVDAARAKGLPETRLIWKYPVRYALNPFVSTIGWVLPQLVAGEVIVSIVLNLPTSGPVLFNALMDQDMFVAAGFILVLSALTVVGTFISDVLLAVLDPRIRLA</sequence>
<keyword evidence="10" id="KW-1185">Reference proteome</keyword>
<reference evidence="9 10" key="1">
    <citation type="submission" date="2020-02" db="EMBL/GenBank/DDBJ databases">
        <authorList>
            <person name="Zheng R.K."/>
            <person name="Sun C.M."/>
        </authorList>
    </citation>
    <scope>NUCLEOTIDE SEQUENCE [LARGE SCALE GENOMIC DNA]</scope>
    <source>
        <strain evidence="10">rifampicinis</strain>
    </source>
</reference>
<proteinExistence type="inferred from homology"/>
<feature type="transmembrane region" description="Helical" evidence="7">
    <location>
        <begin position="196"/>
        <end position="215"/>
    </location>
</feature>
<evidence type="ECO:0000256" key="3">
    <source>
        <dbReference type="ARBA" id="ARBA00022475"/>
    </source>
</evidence>
<dbReference type="SUPFAM" id="SSF161098">
    <property type="entry name" value="MetI-like"/>
    <property type="match status" value="1"/>
</dbReference>
<dbReference type="PANTHER" id="PTHR30465:SF43">
    <property type="entry name" value="OLIGOPEPTIDE ABC TRANSPORTER, PERMEASE PROTEIN"/>
    <property type="match status" value="1"/>
</dbReference>
<name>A0A7S8EBW8_9CHLR</name>
<evidence type="ECO:0000256" key="5">
    <source>
        <dbReference type="ARBA" id="ARBA00022989"/>
    </source>
</evidence>
<dbReference type="EMBL" id="CP062983">
    <property type="protein sequence ID" value="QPC84145.1"/>
    <property type="molecule type" value="Genomic_DNA"/>
</dbReference>
<dbReference type="KEGG" id="pmet:G4Y79_07165"/>
<keyword evidence="2 7" id="KW-0813">Transport</keyword>
<dbReference type="Pfam" id="PF00528">
    <property type="entry name" value="BPD_transp_1"/>
    <property type="match status" value="1"/>
</dbReference>
<evidence type="ECO:0000256" key="1">
    <source>
        <dbReference type="ARBA" id="ARBA00004651"/>
    </source>
</evidence>
<evidence type="ECO:0000256" key="4">
    <source>
        <dbReference type="ARBA" id="ARBA00022692"/>
    </source>
</evidence>
<organism evidence="9 10">
    <name type="scientific">Phototrophicus methaneseepsis</name>
    <dbReference type="NCBI Taxonomy" id="2710758"/>
    <lineage>
        <taxon>Bacteria</taxon>
        <taxon>Bacillati</taxon>
        <taxon>Chloroflexota</taxon>
        <taxon>Candidatus Thermofontia</taxon>
        <taxon>Phototrophicales</taxon>
        <taxon>Phototrophicaceae</taxon>
        <taxon>Phototrophicus</taxon>
    </lineage>
</organism>
<evidence type="ECO:0000259" key="8">
    <source>
        <dbReference type="PROSITE" id="PS50928"/>
    </source>
</evidence>
<comment type="similarity">
    <text evidence="7">Belongs to the binding-protein-dependent transport system permease family.</text>
</comment>
<comment type="subcellular location">
    <subcellularLocation>
        <location evidence="1 7">Cell membrane</location>
        <topology evidence="1 7">Multi-pass membrane protein</topology>
    </subcellularLocation>
</comment>